<keyword evidence="3" id="KW-0234">DNA repair</keyword>
<dbReference type="InterPro" id="IPR050534">
    <property type="entry name" value="Coronavir_polyprotein_1ab"/>
</dbReference>
<feature type="binding site" evidence="3">
    <location>
        <begin position="382"/>
        <end position="389"/>
    </location>
    <ligand>
        <name>ATP</name>
        <dbReference type="ChEBI" id="CHEBI:30616"/>
    </ligand>
</feature>
<dbReference type="OrthoDB" id="9803432at2"/>
<dbReference type="STRING" id="90241.B0682_02610"/>
<comment type="miscellaneous">
    <text evidence="3">In the RecBCD complex, RecB has a slow 3'-5' helicase, an exonuclease activity and loads RecA onto ssDNA, RecD has a fast 5'-3' helicase activity, while RecC stimulates the ATPase and processivity of the RecB helicase and contributes to recognition of the Chi site.</text>
</comment>
<keyword evidence="6" id="KW-1185">Reference proteome</keyword>
<dbReference type="PANTHER" id="PTHR43788:SF6">
    <property type="entry name" value="DNA HELICASE B"/>
    <property type="match status" value="1"/>
</dbReference>
<evidence type="ECO:0000259" key="4">
    <source>
        <dbReference type="Pfam" id="PF13538"/>
    </source>
</evidence>
<dbReference type="GO" id="GO:0005524">
    <property type="term" value="F:ATP binding"/>
    <property type="evidence" value="ECO:0007669"/>
    <property type="project" value="UniProtKB-UniRule"/>
</dbReference>
<dbReference type="EC" id="5.6.2.3" evidence="3"/>
<dbReference type="Pfam" id="PF13538">
    <property type="entry name" value="UvrD_C_2"/>
    <property type="match status" value="1"/>
</dbReference>
<evidence type="ECO:0000256" key="3">
    <source>
        <dbReference type="HAMAP-Rule" id="MF_01487"/>
    </source>
</evidence>
<keyword evidence="3" id="KW-0540">Nuclease</keyword>
<keyword evidence="3" id="KW-0238">DNA-binding</keyword>
<keyword evidence="3" id="KW-0269">Exonuclease</keyword>
<evidence type="ECO:0000256" key="2">
    <source>
        <dbReference type="ARBA" id="ARBA00022840"/>
    </source>
</evidence>
<sequence>MSQFFISPLNNNTTDNWAKPISDYLLLRQAQQSNHQLANGQGNQHRLLFQAFMGLLVNQLQEGHTCFELTDSKEMSDMSWQNQLIYAVAMPLTDFILTQWQIAINIYGGIQSDVQNDVQAISQHVVSQSVWLSVLIADFKKNGEKNGMKNGLGIDRTKEHGKKINRADAEARLLSLVNQMINQILTQFMPINTDDSHHDHNSWSNHHKNGIYQQLAMQLQQVADDTILQVYEQLMLTQQLIRWLNQYDEHADLTQFTQRFDQGSAYFISANDLIGKTDTDTNANANATNHATFKQNGKKAHAKPLVYDVNNTSIFTCWLHRSWQAERDIARHILRISTQPISRLNMVLDMDSIIDELKLDIQPQQRDAIQTANCSAFSIITGGPGTGKTYTVAALVLALHHHSQYQSNSSKSLKKSLTLALAAPTGKAAQRMQESLQHSIEKSGIQMLLPKAKTVHRLLGIGMDGIAKYHENNPLSEDIIIIDEASMLGAELTSQLLAAVKTGSRLILLGDAKQLAAVEAGSVLADLCAIKRIAPMQITLTQSRRFDDKSAVGQLATMIYQGDAKLPHDASYDKRPITQLAELSARFSTLQHVPFTNNTGNNTGMAFIKQHYLPYVKHCLQTLETLDKHSTHIDVGKLFSQFGSFRILTAGHHGIWGDDSINERLTLWHQEKIKSAISAIKSSQQASASQANARHIRLPANHAIWYHGRPIMIQKNTYTLGLYNGDVGICLYHADRGYEVYFEGRELPLSVNMLDETTLSTAYAITVHKSQGSEFEHVALVFDPSSQRLLSRELIYTGVTRAKTAVSLLMSDDDFMKAVQTPTVRQTGLAWHFDHINHTSSP</sequence>
<dbReference type="CDD" id="cd17933">
    <property type="entry name" value="DEXSc_RecD-like"/>
    <property type="match status" value="1"/>
</dbReference>
<dbReference type="InterPro" id="IPR006344">
    <property type="entry name" value="RecD"/>
</dbReference>
<gene>
    <name evidence="3" type="primary">recD</name>
    <name evidence="5" type="ORF">B0682_02610</name>
</gene>
<name>A0A1T0CGX0_9GAMM</name>
<dbReference type="GO" id="GO:0009338">
    <property type="term" value="C:exodeoxyribonuclease V complex"/>
    <property type="evidence" value="ECO:0007669"/>
    <property type="project" value="InterPro"/>
</dbReference>
<dbReference type="InterPro" id="IPR027417">
    <property type="entry name" value="P-loop_NTPase"/>
</dbReference>
<organism evidence="5 6">
    <name type="scientific">Lwoffella lincolnii</name>
    <dbReference type="NCBI Taxonomy" id="90241"/>
    <lineage>
        <taxon>Bacteria</taxon>
        <taxon>Pseudomonadati</taxon>
        <taxon>Pseudomonadota</taxon>
        <taxon>Gammaproteobacteria</taxon>
        <taxon>Moraxellales</taxon>
        <taxon>Moraxellaceae</taxon>
        <taxon>Lwoffella</taxon>
    </lineage>
</organism>
<dbReference type="EMBL" id="MUYT01000004">
    <property type="protein sequence ID" value="OOS21590.1"/>
    <property type="molecule type" value="Genomic_DNA"/>
</dbReference>
<protein>
    <recommendedName>
        <fullName evidence="3">RecBCD enzyme subunit RecD</fullName>
        <ecNumber evidence="3">5.6.2.3</ecNumber>
    </recommendedName>
    <alternativeName>
        <fullName evidence="3">DNA 5'-3' helicase subunit RecD</fullName>
    </alternativeName>
    <alternativeName>
        <fullName evidence="3">Exonuclease V subunit RecD</fullName>
        <shortName evidence="3">ExoV subunit RecD</shortName>
    </alternativeName>
    <alternativeName>
        <fullName evidence="3">Helicase/nuclease RecBCD subunit RecD</fullName>
    </alternativeName>
</protein>
<keyword evidence="1 3" id="KW-0547">Nucleotide-binding</keyword>
<feature type="domain" description="UvrD-like helicase C-terminal" evidence="4">
    <location>
        <begin position="762"/>
        <end position="808"/>
    </location>
</feature>
<keyword evidence="3" id="KW-0378">Hydrolase</keyword>
<reference evidence="5 6" key="1">
    <citation type="submission" date="2017-02" db="EMBL/GenBank/DDBJ databases">
        <title>Draft genome sequence of Moraxella lincolnii CCUG 9405T type strain.</title>
        <authorList>
            <person name="Salva-Serra F."/>
            <person name="Engstrom-Jakobsson H."/>
            <person name="Thorell K."/>
            <person name="Jaen-Luchoro D."/>
            <person name="Gonzales-Siles L."/>
            <person name="Karlsson R."/>
            <person name="Yazdan S."/>
            <person name="Boulund F."/>
            <person name="Johnning A."/>
            <person name="Engstrand L."/>
            <person name="Kristiansson E."/>
            <person name="Moore E."/>
        </authorList>
    </citation>
    <scope>NUCLEOTIDE SEQUENCE [LARGE SCALE GENOMIC DNA]</scope>
    <source>
        <strain evidence="5 6">CCUG 9405</strain>
    </source>
</reference>
<keyword evidence="2 3" id="KW-0067">ATP-binding</keyword>
<dbReference type="AlphaFoldDB" id="A0A1T0CGX0"/>
<proteinExistence type="inferred from homology"/>
<keyword evidence="3" id="KW-0227">DNA damage</keyword>
<dbReference type="GO" id="GO:0003677">
    <property type="term" value="F:DNA binding"/>
    <property type="evidence" value="ECO:0007669"/>
    <property type="project" value="UniProtKB-UniRule"/>
</dbReference>
<accession>A0A1T0CGX0</accession>
<dbReference type="Gene3D" id="3.40.50.300">
    <property type="entry name" value="P-loop containing nucleotide triphosphate hydrolases"/>
    <property type="match status" value="2"/>
</dbReference>
<dbReference type="PANTHER" id="PTHR43788">
    <property type="entry name" value="DNA2/NAM7 HELICASE FAMILY MEMBER"/>
    <property type="match status" value="1"/>
</dbReference>
<keyword evidence="3" id="KW-0347">Helicase</keyword>
<dbReference type="RefSeq" id="WP_078306547.1">
    <property type="nucleotide sequence ID" value="NZ_MUYT01000004.1"/>
</dbReference>
<dbReference type="GO" id="GO:0000724">
    <property type="term" value="P:double-strand break repair via homologous recombination"/>
    <property type="evidence" value="ECO:0007669"/>
    <property type="project" value="UniProtKB-UniRule"/>
</dbReference>
<dbReference type="CDD" id="cd18809">
    <property type="entry name" value="SF1_C_RecD"/>
    <property type="match status" value="1"/>
</dbReference>
<comment type="similarity">
    <text evidence="3">Belongs to the RecD family.</text>
</comment>
<dbReference type="GO" id="GO:0017116">
    <property type="term" value="F:single-stranded DNA helicase activity"/>
    <property type="evidence" value="ECO:0007669"/>
    <property type="project" value="TreeGrafter"/>
</dbReference>
<evidence type="ECO:0000313" key="6">
    <source>
        <dbReference type="Proteomes" id="UP000191094"/>
    </source>
</evidence>
<dbReference type="HAMAP" id="MF_01487">
    <property type="entry name" value="RecD"/>
    <property type="match status" value="1"/>
</dbReference>
<comment type="subunit">
    <text evidence="3">Heterotrimer of RecB, RecC and RecD. All subunits contribute to DNA-binding.</text>
</comment>
<dbReference type="GO" id="GO:0043139">
    <property type="term" value="F:5'-3' DNA helicase activity"/>
    <property type="evidence" value="ECO:0007669"/>
    <property type="project" value="UniProtKB-UniRule"/>
</dbReference>
<evidence type="ECO:0000313" key="5">
    <source>
        <dbReference type="EMBL" id="OOS21590.1"/>
    </source>
</evidence>
<dbReference type="GO" id="GO:0008854">
    <property type="term" value="F:exodeoxyribonuclease V activity"/>
    <property type="evidence" value="ECO:0007669"/>
    <property type="project" value="InterPro"/>
</dbReference>
<dbReference type="Proteomes" id="UP000191094">
    <property type="component" value="Unassembled WGS sequence"/>
</dbReference>
<dbReference type="SUPFAM" id="SSF52540">
    <property type="entry name" value="P-loop containing nucleoside triphosphate hydrolases"/>
    <property type="match status" value="2"/>
</dbReference>
<dbReference type="InterPro" id="IPR027785">
    <property type="entry name" value="UvrD-like_helicase_C"/>
</dbReference>
<keyword evidence="3" id="KW-0413">Isomerase</keyword>
<comment type="caution">
    <text evidence="5">The sequence shown here is derived from an EMBL/GenBank/DDBJ whole genome shotgun (WGS) entry which is preliminary data.</text>
</comment>
<comment type="function">
    <text evidence="3">A helicase/nuclease that prepares dsDNA breaks (DSB) for recombinational DNA repair. Binds to DSBs and unwinds DNA via a highly rapid and processive ATP-dependent bidirectional helicase activity. Unwinds dsDNA until it encounters a Chi (crossover hotspot instigator) sequence from the 3' direction. Cuts ssDNA a few nucleotides 3' to the Chi site. The properties and activities of the enzyme are changed at Chi. The Chi-altered holoenzyme produces a long 3'-ssDNA overhang and facilitates RecA-binding to the ssDNA for homologous DNA recombination and repair. Holoenzyme degrades any linearized DNA that is unable to undergo homologous recombination. In the holoenzyme this subunit has ssDNA-dependent ATPase and 5'-3' helicase activity. When added to pre-assembled RecBC greatly stimulates nuclease activity and augments holoenzyme processivity. Negatively regulates the RecA-loading ability of RecBCD.</text>
</comment>
<comment type="catalytic activity">
    <reaction evidence="3">
        <text>ATP + H2O = ADP + phosphate + H(+)</text>
        <dbReference type="Rhea" id="RHEA:13065"/>
        <dbReference type="ChEBI" id="CHEBI:15377"/>
        <dbReference type="ChEBI" id="CHEBI:15378"/>
        <dbReference type="ChEBI" id="CHEBI:30616"/>
        <dbReference type="ChEBI" id="CHEBI:43474"/>
        <dbReference type="ChEBI" id="CHEBI:456216"/>
        <dbReference type="EC" id="5.6.2.3"/>
    </reaction>
</comment>
<evidence type="ECO:0000256" key="1">
    <source>
        <dbReference type="ARBA" id="ARBA00022741"/>
    </source>
</evidence>
<dbReference type="GO" id="GO:0016887">
    <property type="term" value="F:ATP hydrolysis activity"/>
    <property type="evidence" value="ECO:0007669"/>
    <property type="project" value="RHEA"/>
</dbReference>
<dbReference type="Gene3D" id="2.30.30.940">
    <property type="match status" value="1"/>
</dbReference>
<dbReference type="Pfam" id="PF13245">
    <property type="entry name" value="AAA_19"/>
    <property type="match status" value="1"/>
</dbReference>